<dbReference type="NCBIfam" id="TIGR00701">
    <property type="entry name" value="protoporphyrinogen oxidase HemJ"/>
    <property type="match status" value="1"/>
</dbReference>
<comment type="catalytic activity">
    <reaction evidence="13 14">
        <text>protoporphyrinogen IX + 3 A = protoporphyrin IX + 3 AH2</text>
        <dbReference type="Rhea" id="RHEA:62000"/>
        <dbReference type="ChEBI" id="CHEBI:13193"/>
        <dbReference type="ChEBI" id="CHEBI:17499"/>
        <dbReference type="ChEBI" id="CHEBI:57306"/>
        <dbReference type="ChEBI" id="CHEBI:57307"/>
    </reaction>
</comment>
<comment type="similarity">
    <text evidence="3 14">Belongs to the HemJ family.</text>
</comment>
<keyword evidence="16" id="KW-1185">Reference proteome</keyword>
<gene>
    <name evidence="15" type="ORF">C7374_101148</name>
</gene>
<dbReference type="UniPathway" id="UPA00251">
    <property type="reaction ID" value="UER00324"/>
</dbReference>
<evidence type="ECO:0000256" key="13">
    <source>
        <dbReference type="ARBA" id="ARBA00048390"/>
    </source>
</evidence>
<sequence>MNEANQDSRGSGALKRAIIGVLAVLLGTLALFHVNPTVFYPWIKSLHVIAIIAWMAGMLYLPRLFVYHCDAAPGSDKSETFKVMERRLLRFIINPAMVVSWIAGLWLAWQIFSFKGGWLHAKLLLVVLLSGLHGYLSKATRLFAQDKNTKAARHWRVINEVPTVLMILIVILVIVKPF</sequence>
<comment type="cofactor">
    <cofactor evidence="14">
        <name>heme b</name>
        <dbReference type="ChEBI" id="CHEBI:60344"/>
    </cofactor>
    <text evidence="14">Binds 1 heme b (iron(II)-protoporphyrin IX) group per subunit.</text>
</comment>
<evidence type="ECO:0000256" key="12">
    <source>
        <dbReference type="ARBA" id="ARBA00023136"/>
    </source>
</evidence>
<evidence type="ECO:0000313" key="16">
    <source>
        <dbReference type="Proteomes" id="UP000249453"/>
    </source>
</evidence>
<evidence type="ECO:0000256" key="6">
    <source>
        <dbReference type="ARBA" id="ARBA00022617"/>
    </source>
</evidence>
<feature type="transmembrane region" description="Helical" evidence="14">
    <location>
        <begin position="17"/>
        <end position="34"/>
    </location>
</feature>
<evidence type="ECO:0000256" key="2">
    <source>
        <dbReference type="ARBA" id="ARBA00005073"/>
    </source>
</evidence>
<comment type="subunit">
    <text evidence="14">Homodimer.</text>
</comment>
<feature type="transmembrane region" description="Helical" evidence="14">
    <location>
        <begin position="46"/>
        <end position="67"/>
    </location>
</feature>
<keyword evidence="7 14" id="KW-0812">Transmembrane</keyword>
<comment type="function">
    <text evidence="14">Catalyzes the oxidation of protoporphyrinogen IX to protoporphyrin IX.</text>
</comment>
<evidence type="ECO:0000256" key="14">
    <source>
        <dbReference type="HAMAP-Rule" id="MF_02239"/>
    </source>
</evidence>
<evidence type="ECO:0000256" key="3">
    <source>
        <dbReference type="ARBA" id="ARBA00006501"/>
    </source>
</evidence>
<evidence type="ECO:0000256" key="4">
    <source>
        <dbReference type="ARBA" id="ARBA00017504"/>
    </source>
</evidence>
<feature type="binding site" description="axial binding residue" evidence="14">
    <location>
        <position position="122"/>
    </location>
    <ligand>
        <name>heme</name>
        <dbReference type="ChEBI" id="CHEBI:30413"/>
    </ligand>
    <ligandPart>
        <name>Fe</name>
        <dbReference type="ChEBI" id="CHEBI:18248"/>
    </ligandPart>
</feature>
<organism evidence="15 16">
    <name type="scientific">Falsochrobactrum ovis</name>
    <dbReference type="NCBI Taxonomy" id="1293442"/>
    <lineage>
        <taxon>Bacteria</taxon>
        <taxon>Pseudomonadati</taxon>
        <taxon>Pseudomonadota</taxon>
        <taxon>Alphaproteobacteria</taxon>
        <taxon>Hyphomicrobiales</taxon>
        <taxon>Brucellaceae</taxon>
        <taxon>Falsochrobactrum</taxon>
    </lineage>
</organism>
<comment type="subcellular location">
    <subcellularLocation>
        <location evidence="1 14">Cell membrane</location>
        <topology evidence="1 14">Multi-pass membrane protein</topology>
    </subcellularLocation>
</comment>
<dbReference type="Proteomes" id="UP000249453">
    <property type="component" value="Unassembled WGS sequence"/>
</dbReference>
<protein>
    <recommendedName>
        <fullName evidence="4 14">Protoporphyrinogen IX oxidase</fullName>
        <shortName evidence="14">PPO</shortName>
        <ecNumber evidence="14">1.3.99.-</ecNumber>
    </recommendedName>
</protein>
<feature type="transmembrane region" description="Helical" evidence="14">
    <location>
        <begin position="157"/>
        <end position="175"/>
    </location>
</feature>
<dbReference type="EC" id="1.3.99.-" evidence="14"/>
<feature type="transmembrane region" description="Helical" evidence="14">
    <location>
        <begin position="118"/>
        <end position="136"/>
    </location>
</feature>
<dbReference type="RefSeq" id="WP_111573702.1">
    <property type="nucleotide sequence ID" value="NZ_JBHEEY010000001.1"/>
</dbReference>
<reference evidence="15 16" key="1">
    <citation type="submission" date="2018-06" db="EMBL/GenBank/DDBJ databases">
        <title>Genomic Encyclopedia of Type Strains, Phase IV (KMG-IV): sequencing the most valuable type-strain genomes for metagenomic binning, comparative biology and taxonomic classification.</title>
        <authorList>
            <person name="Goeker M."/>
        </authorList>
    </citation>
    <scope>NUCLEOTIDE SEQUENCE [LARGE SCALE GENOMIC DNA]</scope>
    <source>
        <strain evidence="15 16">DSM 26720</strain>
    </source>
</reference>
<keyword evidence="5 14" id="KW-1003">Cell membrane</keyword>
<feature type="transmembrane region" description="Helical" evidence="14">
    <location>
        <begin position="88"/>
        <end position="112"/>
    </location>
</feature>
<dbReference type="GO" id="GO:0070818">
    <property type="term" value="F:protoporphyrinogen oxidase activity"/>
    <property type="evidence" value="ECO:0007669"/>
    <property type="project" value="UniProtKB-UniRule"/>
</dbReference>
<keyword evidence="6 14" id="KW-0349">Heme</keyword>
<dbReference type="Pfam" id="PF03653">
    <property type="entry name" value="UPF0093"/>
    <property type="match status" value="1"/>
</dbReference>
<evidence type="ECO:0000256" key="1">
    <source>
        <dbReference type="ARBA" id="ARBA00004651"/>
    </source>
</evidence>
<keyword evidence="10 14" id="KW-0560">Oxidoreductase</keyword>
<dbReference type="GO" id="GO:0005886">
    <property type="term" value="C:plasma membrane"/>
    <property type="evidence" value="ECO:0007669"/>
    <property type="project" value="UniProtKB-SubCell"/>
</dbReference>
<keyword evidence="8 14" id="KW-0479">Metal-binding</keyword>
<evidence type="ECO:0000256" key="7">
    <source>
        <dbReference type="ARBA" id="ARBA00022692"/>
    </source>
</evidence>
<keyword evidence="11 14" id="KW-0408">Iron</keyword>
<name>A0A364JYK7_9HYPH</name>
<feature type="binding site" description="axial binding residue" evidence="14">
    <location>
        <position position="47"/>
    </location>
    <ligand>
        <name>heme</name>
        <dbReference type="ChEBI" id="CHEBI:30413"/>
    </ligand>
    <ligandPart>
        <name>Fe</name>
        <dbReference type="ChEBI" id="CHEBI:18248"/>
    </ligandPart>
</feature>
<evidence type="ECO:0000256" key="9">
    <source>
        <dbReference type="ARBA" id="ARBA00022989"/>
    </source>
</evidence>
<dbReference type="InterPro" id="IPR005265">
    <property type="entry name" value="HemJ-like"/>
</dbReference>
<accession>A0A364JYK7</accession>
<dbReference type="PANTHER" id="PTHR40255:SF1">
    <property type="entry name" value="PROTOPORPHYRINOGEN IX OXIDASE"/>
    <property type="match status" value="1"/>
</dbReference>
<keyword evidence="12 14" id="KW-0472">Membrane</keyword>
<dbReference type="HAMAP" id="MF_02239">
    <property type="entry name" value="HemJ"/>
    <property type="match status" value="1"/>
</dbReference>
<dbReference type="OrthoDB" id="9800824at2"/>
<keyword evidence="9 14" id="KW-1133">Transmembrane helix</keyword>
<evidence type="ECO:0000256" key="8">
    <source>
        <dbReference type="ARBA" id="ARBA00022723"/>
    </source>
</evidence>
<comment type="caution">
    <text evidence="15">The sequence shown here is derived from an EMBL/GenBank/DDBJ whole genome shotgun (WGS) entry which is preliminary data.</text>
</comment>
<dbReference type="GO" id="GO:0006782">
    <property type="term" value="P:protoporphyrinogen IX biosynthetic process"/>
    <property type="evidence" value="ECO:0007669"/>
    <property type="project" value="UniProtKB-UniRule"/>
</dbReference>
<evidence type="ECO:0000256" key="5">
    <source>
        <dbReference type="ARBA" id="ARBA00022475"/>
    </source>
</evidence>
<evidence type="ECO:0000313" key="15">
    <source>
        <dbReference type="EMBL" id="RAK33824.1"/>
    </source>
</evidence>
<dbReference type="AlphaFoldDB" id="A0A364JYK7"/>
<dbReference type="GO" id="GO:0046872">
    <property type="term" value="F:metal ion binding"/>
    <property type="evidence" value="ECO:0007669"/>
    <property type="project" value="UniProtKB-KW"/>
</dbReference>
<dbReference type="EMBL" id="QLMK01000001">
    <property type="protein sequence ID" value="RAK33824.1"/>
    <property type="molecule type" value="Genomic_DNA"/>
</dbReference>
<evidence type="ECO:0000256" key="10">
    <source>
        <dbReference type="ARBA" id="ARBA00023002"/>
    </source>
</evidence>
<comment type="pathway">
    <text evidence="2 14">Porphyrin-containing compound metabolism; protoporphyrin-IX biosynthesis; protoporphyrin-IX from protoporphyrinogen-IX: step 1/1.</text>
</comment>
<proteinExistence type="inferred from homology"/>
<evidence type="ECO:0000256" key="11">
    <source>
        <dbReference type="ARBA" id="ARBA00023004"/>
    </source>
</evidence>
<dbReference type="PANTHER" id="PTHR40255">
    <property type="entry name" value="UPF0093 MEMBRANE PROTEIN SLR1790"/>
    <property type="match status" value="1"/>
</dbReference>